<sequence>MNKVMKLCFDGAALKQSLSNRNTNKTVRINSFYACTLLLLIGSIVIFWGLKDVNAQSSQSGQFKVIVQVQNTGNLDEQGALHVAIDGLRDPQTKSGLIFPALQTVSYTFEFSSAQVPVGKGFTAEVIYGDDEIKRALGVNSAANTPETVTLTIP</sequence>
<comment type="caution">
    <text evidence="2">The sequence shown here is derived from an EMBL/GenBank/DDBJ whole genome shotgun (WGS) entry which is preliminary data.</text>
</comment>
<keyword evidence="1" id="KW-0812">Transmembrane</keyword>
<reference evidence="2 3" key="1">
    <citation type="journal article" date="2019" name="Front. Microbiol.">
        <title>Ammonia Oxidation by the Arctic Terrestrial Thaumarchaeote Candidatus Nitrosocosmicus arcticus Is Stimulated by Increasing Temperatures.</title>
        <authorList>
            <person name="Alves R.J.E."/>
            <person name="Kerou M."/>
            <person name="Zappe A."/>
            <person name="Bittner R."/>
            <person name="Abby S.S."/>
            <person name="Schmidt H.A."/>
            <person name="Pfeifer K."/>
            <person name="Schleper C."/>
        </authorList>
    </citation>
    <scope>NUCLEOTIDE SEQUENCE [LARGE SCALE GENOMIC DNA]</scope>
    <source>
        <strain evidence="2 3">Kfb</strain>
    </source>
</reference>
<dbReference type="EMBL" id="VOAH01000001">
    <property type="protein sequence ID" value="TVP41727.1"/>
    <property type="molecule type" value="Genomic_DNA"/>
</dbReference>
<evidence type="ECO:0000256" key="1">
    <source>
        <dbReference type="SAM" id="Phobius"/>
    </source>
</evidence>
<evidence type="ECO:0000313" key="2">
    <source>
        <dbReference type="EMBL" id="TVP41727.1"/>
    </source>
</evidence>
<keyword evidence="3" id="KW-1185">Reference proteome</keyword>
<proteinExistence type="predicted"/>
<gene>
    <name evidence="2" type="ORF">NARC_10133</name>
</gene>
<dbReference type="Proteomes" id="UP000315289">
    <property type="component" value="Unassembled WGS sequence"/>
</dbReference>
<evidence type="ECO:0000313" key="3">
    <source>
        <dbReference type="Proteomes" id="UP000315289"/>
    </source>
</evidence>
<name>A0A557SYP6_9ARCH</name>
<keyword evidence="1" id="KW-1133">Transmembrane helix</keyword>
<protein>
    <submittedName>
        <fullName evidence="2">Uncharacterized protein</fullName>
    </submittedName>
</protein>
<organism evidence="2 3">
    <name type="scientific">Candidatus Nitrosocosmicus arcticus</name>
    <dbReference type="NCBI Taxonomy" id="2035267"/>
    <lineage>
        <taxon>Archaea</taxon>
        <taxon>Nitrososphaerota</taxon>
        <taxon>Nitrososphaeria</taxon>
        <taxon>Nitrososphaerales</taxon>
        <taxon>Nitrososphaeraceae</taxon>
        <taxon>Candidatus Nitrosocosmicus</taxon>
    </lineage>
</organism>
<accession>A0A557SYP6</accession>
<feature type="transmembrane region" description="Helical" evidence="1">
    <location>
        <begin position="31"/>
        <end position="50"/>
    </location>
</feature>
<dbReference type="AlphaFoldDB" id="A0A557SYP6"/>
<keyword evidence="1" id="KW-0472">Membrane</keyword>